<protein>
    <submittedName>
        <fullName evidence="3">Uncharacterized protein</fullName>
    </submittedName>
</protein>
<name>A0A4Y3TXL2_9PROT</name>
<evidence type="ECO:0000313" key="4">
    <source>
        <dbReference type="Proteomes" id="UP000317730"/>
    </source>
</evidence>
<feature type="region of interest" description="Disordered" evidence="1">
    <location>
        <begin position="37"/>
        <end position="103"/>
    </location>
</feature>
<comment type="caution">
    <text evidence="3">The sequence shown here is derived from an EMBL/GenBank/DDBJ whole genome shotgun (WGS) entry which is preliminary data.</text>
</comment>
<proteinExistence type="predicted"/>
<keyword evidence="2" id="KW-0732">Signal</keyword>
<dbReference type="EMBL" id="BJMV01000016">
    <property type="protein sequence ID" value="GEB86533.1"/>
    <property type="molecule type" value="Genomic_DNA"/>
</dbReference>
<evidence type="ECO:0000256" key="2">
    <source>
        <dbReference type="SAM" id="SignalP"/>
    </source>
</evidence>
<organism evidence="3 4">
    <name type="scientific">Acetobacter peroxydans</name>
    <dbReference type="NCBI Taxonomy" id="104098"/>
    <lineage>
        <taxon>Bacteria</taxon>
        <taxon>Pseudomonadati</taxon>
        <taxon>Pseudomonadota</taxon>
        <taxon>Alphaproteobacteria</taxon>
        <taxon>Acetobacterales</taxon>
        <taxon>Acetobacteraceae</taxon>
        <taxon>Acetobacter</taxon>
    </lineage>
</organism>
<dbReference type="OrthoDB" id="9892423at2"/>
<keyword evidence="4" id="KW-1185">Reference proteome</keyword>
<feature type="compositionally biased region" description="Polar residues" evidence="1">
    <location>
        <begin position="88"/>
        <end position="103"/>
    </location>
</feature>
<feature type="compositionally biased region" description="Basic and acidic residues" evidence="1">
    <location>
        <begin position="61"/>
        <end position="87"/>
    </location>
</feature>
<gene>
    <name evidence="3" type="ORF">APE01nite_23300</name>
</gene>
<feature type="chain" id="PRO_5021276307" evidence="2">
    <location>
        <begin position="20"/>
        <end position="103"/>
    </location>
</feature>
<feature type="compositionally biased region" description="Polar residues" evidence="1">
    <location>
        <begin position="37"/>
        <end position="50"/>
    </location>
</feature>
<reference evidence="3 4" key="1">
    <citation type="submission" date="2019-06" db="EMBL/GenBank/DDBJ databases">
        <title>Whole genome shotgun sequence of Acetobacter peroxydans NBRC 13755.</title>
        <authorList>
            <person name="Hosoyama A."/>
            <person name="Uohara A."/>
            <person name="Ohji S."/>
            <person name="Ichikawa N."/>
        </authorList>
    </citation>
    <scope>NUCLEOTIDE SEQUENCE [LARGE SCALE GENOMIC DNA]</scope>
    <source>
        <strain evidence="3 4">NBRC 13755</strain>
    </source>
</reference>
<feature type="signal peptide" evidence="2">
    <location>
        <begin position="1"/>
        <end position="19"/>
    </location>
</feature>
<sequence length="103" mass="11133">MKRFIVASLIIAASGLVIADANAQLLPSPSEIGQNALNSAKNSAETSARNSVDAATGNVSKRVEQERTKYTTERDKVQNKVSTEKSRINNTKNAVQDLTRSPF</sequence>
<evidence type="ECO:0000313" key="3">
    <source>
        <dbReference type="EMBL" id="GEB86533.1"/>
    </source>
</evidence>
<dbReference type="Proteomes" id="UP000317730">
    <property type="component" value="Unassembled WGS sequence"/>
</dbReference>
<dbReference type="RefSeq" id="WP_141377763.1">
    <property type="nucleotide sequence ID" value="NZ_BAPL01000026.1"/>
</dbReference>
<accession>A0A4Y3TXL2</accession>
<evidence type="ECO:0000256" key="1">
    <source>
        <dbReference type="SAM" id="MobiDB-lite"/>
    </source>
</evidence>
<dbReference type="AlphaFoldDB" id="A0A4Y3TXL2"/>